<keyword evidence="1" id="KW-1133">Transmembrane helix</keyword>
<dbReference type="AlphaFoldDB" id="A0A2Z2MH77"/>
<evidence type="ECO:0000256" key="1">
    <source>
        <dbReference type="SAM" id="Phobius"/>
    </source>
</evidence>
<evidence type="ECO:0000313" key="2">
    <source>
        <dbReference type="EMBL" id="ASJ04859.1"/>
    </source>
</evidence>
<gene>
    <name evidence="2" type="ORF">A3L01_05575</name>
</gene>
<dbReference type="EMBL" id="CP015101">
    <property type="protein sequence ID" value="ASJ04859.1"/>
    <property type="molecule type" value="Genomic_DNA"/>
</dbReference>
<proteinExistence type="predicted"/>
<keyword evidence="1" id="KW-0812">Transmembrane</keyword>
<organism evidence="2 3">
    <name type="scientific">Thermococcus barossii</name>
    <dbReference type="NCBI Taxonomy" id="54077"/>
    <lineage>
        <taxon>Archaea</taxon>
        <taxon>Methanobacteriati</taxon>
        <taxon>Methanobacteriota</taxon>
        <taxon>Thermococci</taxon>
        <taxon>Thermococcales</taxon>
        <taxon>Thermococcaceae</taxon>
        <taxon>Thermococcus</taxon>
    </lineage>
</organism>
<evidence type="ECO:0000313" key="3">
    <source>
        <dbReference type="Proteomes" id="UP000250272"/>
    </source>
</evidence>
<dbReference type="RefSeq" id="WP_088864870.1">
    <property type="nucleotide sequence ID" value="NZ_CP015101.1"/>
</dbReference>
<dbReference type="GeneID" id="33326221"/>
<name>A0A2Z2MH77_9EURY</name>
<dbReference type="OrthoDB" id="383365at2157"/>
<dbReference type="Proteomes" id="UP000250272">
    <property type="component" value="Chromosome"/>
</dbReference>
<feature type="transmembrane region" description="Helical" evidence="1">
    <location>
        <begin position="37"/>
        <end position="55"/>
    </location>
</feature>
<keyword evidence="1" id="KW-0472">Membrane</keyword>
<sequence>MDSGYTFSAAMIVIFVIVYAILIFWVIPDKDMPKINALLQVLMAAFIGLQVLTATKNIKESIKSRINLDELKLALIGYIEEEVLPKVKKNITRNSGFEEITPVETFLRRDYIRAQSQKLHSPTQVISGYNPSVIELGHIVRISRKIDILRVRNST</sequence>
<accession>A0A2Z2MH77</accession>
<dbReference type="KEGG" id="tbs:A3L01_05575"/>
<protein>
    <submittedName>
        <fullName evidence="2">Uncharacterized protein</fullName>
    </submittedName>
</protein>
<feature type="transmembrane region" description="Helical" evidence="1">
    <location>
        <begin position="7"/>
        <end position="25"/>
    </location>
</feature>
<keyword evidence="3" id="KW-1185">Reference proteome</keyword>
<reference evidence="2 3" key="1">
    <citation type="submission" date="2016-04" db="EMBL/GenBank/DDBJ databases">
        <title>Complete genome sequence of Thermococcus barossii type strain SHCK-94.</title>
        <authorList>
            <person name="Oger P.M."/>
        </authorList>
    </citation>
    <scope>NUCLEOTIDE SEQUENCE [LARGE SCALE GENOMIC DNA]</scope>
    <source>
        <strain evidence="2 3">SHCK-94</strain>
    </source>
</reference>